<name>A0A841MGV2_9BACT</name>
<feature type="domain" description="DUF3857" evidence="2">
    <location>
        <begin position="44"/>
        <end position="205"/>
    </location>
</feature>
<evidence type="ECO:0000313" key="3">
    <source>
        <dbReference type="EMBL" id="MBB6326590.1"/>
    </source>
</evidence>
<dbReference type="EMBL" id="JACIJO010000002">
    <property type="protein sequence ID" value="MBB6326590.1"/>
    <property type="molecule type" value="Genomic_DNA"/>
</dbReference>
<dbReference type="Proteomes" id="UP000588604">
    <property type="component" value="Unassembled WGS sequence"/>
</dbReference>
<dbReference type="InterPro" id="IPR024618">
    <property type="entry name" value="DUF3857"/>
</dbReference>
<sequence length="616" mass="70519">MIRTLLGVLYIFSFILNSTYASNKDSVDIYSELSENQTISISKDYEVTYLIEKNFTIFSVEGLDHAYTSLFYDRLNEIENFELEVKDPRTGKTLQKAKLRDMSDAAIYSNSTVFDDNRRKYYEVKSGVFPIEVKIITQTKSKTNFFLPTWIPVHRYNQKIKNSVLTVTYPKGMGLRFKELNLLGNREEKEENGLVSMIWKESDLPIQEPDLDEDDDHRLLLAPVKFGLEDYAGEMNDWSGLADWLYKLNEGRDKLPENLRLKIHELTVHLETPYEKIEVLYSYLQENFRYVSIQLGIGGWQTMSSDEVAKYAYGDCKGLSNIMRAMLTEVGIESNYTLVLAGEGEDDIEVDFPSNQFNHVILQVPTDSDPIWLECTSNMLPAGYLGSFTKNRHVLVTKNGGGYLTKTPTYDHPTWNKTTSSTSIEIDARGDAFIETDLQFEGNFAEDLMYVKNRLDDRKQKDFFNRNSPVSGLIISELTIDLENQDSVPLAKTSYKGVIQKFTQSTSKRIILKSFMGPIQKDMLSSNRLVKTDSFKIDLGSSLSPETSLDPLIYEEEGNKILIESRLDGNNLTIKREIDLTFSSDLEEEEKAELIKKINSKAVKSYIFLKPEIPTN</sequence>
<accession>A0A841MGV2</accession>
<dbReference type="RefSeq" id="WP_184495185.1">
    <property type="nucleotide sequence ID" value="NZ_JACIJO010000002.1"/>
</dbReference>
<dbReference type="AlphaFoldDB" id="A0A841MGV2"/>
<dbReference type="Gene3D" id="3.10.620.30">
    <property type="match status" value="1"/>
</dbReference>
<dbReference type="Pfam" id="PF12969">
    <property type="entry name" value="DUF3857"/>
    <property type="match status" value="1"/>
</dbReference>
<dbReference type="Gene3D" id="2.60.40.3140">
    <property type="match status" value="1"/>
</dbReference>
<keyword evidence="4" id="KW-1185">Reference proteome</keyword>
<evidence type="ECO:0000313" key="4">
    <source>
        <dbReference type="Proteomes" id="UP000588604"/>
    </source>
</evidence>
<comment type="caution">
    <text evidence="3">The sequence shown here is derived from an EMBL/GenBank/DDBJ whole genome shotgun (WGS) entry which is preliminary data.</text>
</comment>
<dbReference type="Pfam" id="PF01841">
    <property type="entry name" value="Transglut_core"/>
    <property type="match status" value="1"/>
</dbReference>
<dbReference type="InterPro" id="IPR002931">
    <property type="entry name" value="Transglutaminase-like"/>
</dbReference>
<feature type="domain" description="Transglutaminase-like" evidence="1">
    <location>
        <begin position="265"/>
        <end position="364"/>
    </location>
</feature>
<reference evidence="3 4" key="1">
    <citation type="submission" date="2020-08" db="EMBL/GenBank/DDBJ databases">
        <title>Genomic Encyclopedia of Type Strains, Phase IV (KMG-IV): sequencing the most valuable type-strain genomes for metagenomic binning, comparative biology and taxonomic classification.</title>
        <authorList>
            <person name="Goeker M."/>
        </authorList>
    </citation>
    <scope>NUCLEOTIDE SEQUENCE [LARGE SCALE GENOMIC DNA]</scope>
    <source>
        <strain evidence="3 4">DSM 102044</strain>
    </source>
</reference>
<evidence type="ECO:0000259" key="1">
    <source>
        <dbReference type="Pfam" id="PF01841"/>
    </source>
</evidence>
<evidence type="ECO:0008006" key="5">
    <source>
        <dbReference type="Google" id="ProtNLM"/>
    </source>
</evidence>
<protein>
    <recommendedName>
        <fullName evidence="5">DUF3857 domain-containing protein</fullName>
    </recommendedName>
</protein>
<organism evidence="3 4">
    <name type="scientific">Algoriphagus iocasae</name>
    <dbReference type="NCBI Taxonomy" id="1836499"/>
    <lineage>
        <taxon>Bacteria</taxon>
        <taxon>Pseudomonadati</taxon>
        <taxon>Bacteroidota</taxon>
        <taxon>Cytophagia</taxon>
        <taxon>Cytophagales</taxon>
        <taxon>Cyclobacteriaceae</taxon>
        <taxon>Algoriphagus</taxon>
    </lineage>
</organism>
<proteinExistence type="predicted"/>
<dbReference type="InterPro" id="IPR038765">
    <property type="entry name" value="Papain-like_cys_pep_sf"/>
</dbReference>
<gene>
    <name evidence="3" type="ORF">FHS59_002218</name>
</gene>
<evidence type="ECO:0000259" key="2">
    <source>
        <dbReference type="Pfam" id="PF12969"/>
    </source>
</evidence>
<dbReference type="SUPFAM" id="SSF54001">
    <property type="entry name" value="Cysteine proteinases"/>
    <property type="match status" value="1"/>
</dbReference>